<keyword evidence="3" id="KW-1185">Reference proteome</keyword>
<dbReference type="PANTHER" id="PTHR23015:SF25">
    <property type="entry name" value="DUF38 DOMAIN-CONTAINING PROTEIN-RELATED"/>
    <property type="match status" value="1"/>
</dbReference>
<dbReference type="InterPro" id="IPR040161">
    <property type="entry name" value="FB224"/>
</dbReference>
<dbReference type="InterPro" id="IPR002900">
    <property type="entry name" value="DUF38/FTH_CAE_spp"/>
</dbReference>
<evidence type="ECO:0000313" key="2">
    <source>
        <dbReference type="EMBL" id="EFP08721.1"/>
    </source>
</evidence>
<dbReference type="HOGENOM" id="CLU_017839_0_0_1"/>
<dbReference type="GO" id="GO:0045087">
    <property type="term" value="P:innate immune response"/>
    <property type="evidence" value="ECO:0007669"/>
    <property type="project" value="TreeGrafter"/>
</dbReference>
<gene>
    <name evidence="2" type="ORF">CRE_19752</name>
</gene>
<evidence type="ECO:0000313" key="3">
    <source>
        <dbReference type="Proteomes" id="UP000008281"/>
    </source>
</evidence>
<dbReference type="PANTHER" id="PTHR23015">
    <property type="entry name" value="UNCHARACTERIZED C.ELEGANS PROTEIN"/>
    <property type="match status" value="1"/>
</dbReference>
<sequence length="583" mass="68176">MPFVHDHIQRVDKNHATGINFSFNDREAHGRIFRFPNWTEPHYKHVGGSAGVSTVVTFSSLEYLVDDYFISVVCEDVEAFVIHQLKNLTHFSLNTLETDGDQKMLETIINRMCRCLDNSLQSRTQKLKVEKFSLSVLEINQAVSAVNLLDREILRMVTVHLPFEDQVFTAYDFIPLIEGQGRQRLDLKINLHKFSVEVLEEVRKLLTSTSKQLNSITINYKTIKCIELIVEAEHSSDRNTVKFSIDHADDPIEEMTMLNLSDNKCHLNILEVPSIMQSISSHLECPEIESLRKVSRGIRQCVDYIKPDPHILVYFMLLKNSSSVVIEMMNGKIEAHYKGSLEQEAVRIVNDFDLNTRHQKSRMNWLYIGMDEEIWKLKEKDDSVRTKVFKLLRDVLASRTSPLKAKTLTFVFHWQCLMMDVLPYFDAEILENIHIHRIEGIDEKCVIELDEISKTEQWSKAIRLRIYDLTVRMSIQDLNIVNFKRIDIILKTMTPEDITYCRKSLPQSPIFLEFKIRIKNCSTADFLATLGEPYRIVNNIKYIWYFRIENTQHYLHVVFEQVPLQIEGRLQFAKIHQNKTPFF</sequence>
<dbReference type="EMBL" id="DS268476">
    <property type="protein sequence ID" value="EFP08721.1"/>
    <property type="molecule type" value="Genomic_DNA"/>
</dbReference>
<dbReference type="InParanoid" id="E3MTM0"/>
<protein>
    <recommendedName>
        <fullName evidence="1">DUF38 domain-containing protein</fullName>
    </recommendedName>
</protein>
<dbReference type="AlphaFoldDB" id="E3MTM0"/>
<name>E3MTM0_CAERE</name>
<evidence type="ECO:0000259" key="1">
    <source>
        <dbReference type="Pfam" id="PF01827"/>
    </source>
</evidence>
<reference evidence="2" key="1">
    <citation type="submission" date="2007-07" db="EMBL/GenBank/DDBJ databases">
        <title>PCAP assembly of the Caenorhabditis remanei genome.</title>
        <authorList>
            <consortium name="The Caenorhabditis remanei Sequencing Consortium"/>
            <person name="Wilson R.K."/>
        </authorList>
    </citation>
    <scope>NUCLEOTIDE SEQUENCE [LARGE SCALE GENOMIC DNA]</scope>
    <source>
        <strain evidence="2">PB4641</strain>
    </source>
</reference>
<feature type="domain" description="DUF38" evidence="1">
    <location>
        <begin position="387"/>
        <end position="526"/>
    </location>
</feature>
<proteinExistence type="predicted"/>
<dbReference type="Pfam" id="PF01827">
    <property type="entry name" value="FTH"/>
    <property type="match status" value="1"/>
</dbReference>
<organism evidence="3">
    <name type="scientific">Caenorhabditis remanei</name>
    <name type="common">Caenorhabditis vulgaris</name>
    <dbReference type="NCBI Taxonomy" id="31234"/>
    <lineage>
        <taxon>Eukaryota</taxon>
        <taxon>Metazoa</taxon>
        <taxon>Ecdysozoa</taxon>
        <taxon>Nematoda</taxon>
        <taxon>Chromadorea</taxon>
        <taxon>Rhabditida</taxon>
        <taxon>Rhabditina</taxon>
        <taxon>Rhabditomorpha</taxon>
        <taxon>Rhabditoidea</taxon>
        <taxon>Rhabditidae</taxon>
        <taxon>Peloderinae</taxon>
        <taxon>Caenorhabditis</taxon>
    </lineage>
</organism>
<accession>E3MTM0</accession>
<dbReference type="Proteomes" id="UP000008281">
    <property type="component" value="Unassembled WGS sequence"/>
</dbReference>